<proteinExistence type="predicted"/>
<comment type="caution">
    <text evidence="4">The sequence shown here is derived from an EMBL/GenBank/DDBJ whole genome shotgun (WGS) entry which is preliminary data.</text>
</comment>
<dbReference type="PANTHER" id="PTHR43686:SF1">
    <property type="entry name" value="AMINOTRAN_5 DOMAIN-CONTAINING PROTEIN"/>
    <property type="match status" value="1"/>
</dbReference>
<organism evidence="4 5">
    <name type="scientific">Halanaerobacter jeridensis</name>
    <dbReference type="NCBI Taxonomy" id="706427"/>
    <lineage>
        <taxon>Bacteria</taxon>
        <taxon>Bacillati</taxon>
        <taxon>Bacillota</taxon>
        <taxon>Clostridia</taxon>
        <taxon>Halanaerobiales</taxon>
        <taxon>Halobacteroidaceae</taxon>
        <taxon>Halanaerobacter</taxon>
    </lineage>
</organism>
<dbReference type="EMBL" id="JAFBDQ010000006">
    <property type="protein sequence ID" value="MBM7556633.1"/>
    <property type="molecule type" value="Genomic_DNA"/>
</dbReference>
<keyword evidence="1" id="KW-0808">Transferase</keyword>
<evidence type="ECO:0000313" key="4">
    <source>
        <dbReference type="EMBL" id="MBM7556633.1"/>
    </source>
</evidence>
<feature type="binding site" evidence="2">
    <location>
        <position position="137"/>
    </location>
    <ligand>
        <name>ATP</name>
        <dbReference type="ChEBI" id="CHEBI:30616"/>
    </ligand>
</feature>
<dbReference type="CDD" id="cd24138">
    <property type="entry name" value="TtcA-like"/>
    <property type="match status" value="1"/>
</dbReference>
<accession>A0A938XP87</accession>
<dbReference type="PANTHER" id="PTHR43686">
    <property type="entry name" value="SULFURTRANSFERASE-RELATED"/>
    <property type="match status" value="1"/>
</dbReference>
<dbReference type="SUPFAM" id="SSF52402">
    <property type="entry name" value="Adenine nucleotide alpha hydrolases-like"/>
    <property type="match status" value="1"/>
</dbReference>
<protein>
    <submittedName>
        <fullName evidence="4">tRNA(Ile)-lysidine synthetase-like protein</fullName>
    </submittedName>
</protein>
<dbReference type="GO" id="GO:0005524">
    <property type="term" value="F:ATP binding"/>
    <property type="evidence" value="ECO:0007669"/>
    <property type="project" value="UniProtKB-KW"/>
</dbReference>
<evidence type="ECO:0000259" key="3">
    <source>
        <dbReference type="Pfam" id="PF01171"/>
    </source>
</evidence>
<dbReference type="Gene3D" id="3.40.50.620">
    <property type="entry name" value="HUPs"/>
    <property type="match status" value="1"/>
</dbReference>
<feature type="binding site" evidence="2">
    <location>
        <position position="64"/>
    </location>
    <ligand>
        <name>ATP</name>
        <dbReference type="ChEBI" id="CHEBI:30616"/>
    </ligand>
</feature>
<feature type="binding site" evidence="2">
    <location>
        <position position="38"/>
    </location>
    <ligand>
        <name>ATP</name>
        <dbReference type="ChEBI" id="CHEBI:30616"/>
    </ligand>
</feature>
<dbReference type="AlphaFoldDB" id="A0A938XP87"/>
<reference evidence="4" key="1">
    <citation type="submission" date="2021-01" db="EMBL/GenBank/DDBJ databases">
        <title>Genomic Encyclopedia of Type Strains, Phase IV (KMG-IV): sequencing the most valuable type-strain genomes for metagenomic binning, comparative biology and taxonomic classification.</title>
        <authorList>
            <person name="Goeker M."/>
        </authorList>
    </citation>
    <scope>NUCLEOTIDE SEQUENCE</scope>
    <source>
        <strain evidence="4">DSM 23230</strain>
    </source>
</reference>
<dbReference type="GO" id="GO:0016740">
    <property type="term" value="F:transferase activity"/>
    <property type="evidence" value="ECO:0007669"/>
    <property type="project" value="UniProtKB-KW"/>
</dbReference>
<name>A0A938XP87_9FIRM</name>
<sequence length="255" mass="29751">MKWSLPKHYNRRIARAIAEFDLIDDGDRILVGFSGGKDSAFLVYSLAVLQEHLSLDFDLRVLTVDLGFDEEADYTKLEQFCNKLEVEYEVKETEIARSVRQANQPCAKCSYFRKGVMTNYCQDNDFNKIAFGHHYDDAVETFLMSILYSGQIKTFRPNTYLSESEVNVIRPLVYLREKEIVTAQNIMEYEAVESPCPYDGDTKREEIKELIQSFADKKQVFYNLVAAMREGNEIELWPEELSREELKDEVNNLWQ</sequence>
<evidence type="ECO:0000256" key="1">
    <source>
        <dbReference type="ARBA" id="ARBA00022679"/>
    </source>
</evidence>
<keyword evidence="2" id="KW-0067">ATP-binding</keyword>
<dbReference type="Proteomes" id="UP000774000">
    <property type="component" value="Unassembled WGS sequence"/>
</dbReference>
<feature type="binding site" evidence="2">
    <location>
        <begin position="32"/>
        <end position="34"/>
    </location>
    <ligand>
        <name>ATP</name>
        <dbReference type="ChEBI" id="CHEBI:30616"/>
    </ligand>
</feature>
<gene>
    <name evidence="4" type="ORF">JOC47_001484</name>
</gene>
<dbReference type="Pfam" id="PF01171">
    <property type="entry name" value="ATP_bind_3"/>
    <property type="match status" value="1"/>
</dbReference>
<dbReference type="GO" id="GO:0008033">
    <property type="term" value="P:tRNA processing"/>
    <property type="evidence" value="ECO:0007669"/>
    <property type="project" value="InterPro"/>
</dbReference>
<dbReference type="InterPro" id="IPR011063">
    <property type="entry name" value="TilS/TtcA_N"/>
</dbReference>
<evidence type="ECO:0000313" key="5">
    <source>
        <dbReference type="Proteomes" id="UP000774000"/>
    </source>
</evidence>
<feature type="binding site" evidence="2">
    <location>
        <position position="132"/>
    </location>
    <ligand>
        <name>ATP</name>
        <dbReference type="ChEBI" id="CHEBI:30616"/>
    </ligand>
</feature>
<dbReference type="InterPro" id="IPR014729">
    <property type="entry name" value="Rossmann-like_a/b/a_fold"/>
</dbReference>
<evidence type="ECO:0000256" key="2">
    <source>
        <dbReference type="PIRSR" id="PIRSR004976-51"/>
    </source>
</evidence>
<keyword evidence="2" id="KW-0547">Nucleotide-binding</keyword>
<feature type="domain" description="tRNA(Ile)-lysidine/2-thiocytidine synthase N-terminal" evidence="3">
    <location>
        <begin position="29"/>
        <end position="188"/>
    </location>
</feature>
<keyword evidence="5" id="KW-1185">Reference proteome</keyword>
<dbReference type="InterPro" id="IPR035107">
    <property type="entry name" value="tRNA_thiolation_TtcA_Ctu1"/>
</dbReference>
<dbReference type="PIRSF" id="PIRSF004976">
    <property type="entry name" value="ATPase_YdaO"/>
    <property type="match status" value="1"/>
</dbReference>
<dbReference type="RefSeq" id="WP_204701410.1">
    <property type="nucleotide sequence ID" value="NZ_JAFBDQ010000006.1"/>
</dbReference>